<sequence>MIKKYNNAPITEALCEFSFASQQDWDWTIPGLIYERIKVDYPKKKQVQQHTVELNINEDGMKNPSPVEIGISKMQFFKEDESSLVQIAPNVLVINQLKPYPGWKVFKEQIDKMLSLYESVASPEGINKIGVRYINNFSFDEDITISEYFNIKPSYPLSRESKSFLMRNDLLYEECKSVLNLIMAKKPDDKSIILDFNFTTDQMNLDNATQWIEEAHYNIEEAFEACLTSNLREIIE</sequence>
<keyword evidence="2" id="KW-1185">Reference proteome</keyword>
<evidence type="ECO:0000313" key="1">
    <source>
        <dbReference type="EMBL" id="WRO20721.1"/>
    </source>
</evidence>
<dbReference type="KEGG" id="dbc:MFMK1_000510"/>
<accession>A0AAU0UKL8</accession>
<protein>
    <submittedName>
        <fullName evidence="1">TIGR04255 family protein</fullName>
    </submittedName>
</protein>
<dbReference type="EMBL" id="CP121694">
    <property type="protein sequence ID" value="WRO20721.1"/>
    <property type="molecule type" value="Genomic_DNA"/>
</dbReference>
<name>A0AAU0UKL8_9FIRM</name>
<reference evidence="1 2" key="1">
    <citation type="submission" date="2023-04" db="EMBL/GenBank/DDBJ databases">
        <authorList>
            <person name="Hsu D."/>
        </authorList>
    </citation>
    <scope>NUCLEOTIDE SEQUENCE [LARGE SCALE GENOMIC DNA]</scope>
    <source>
        <strain evidence="1 2">MK1</strain>
    </source>
</reference>
<gene>
    <name evidence="1" type="ORF">MFMK1_000510</name>
</gene>
<evidence type="ECO:0000313" key="2">
    <source>
        <dbReference type="Proteomes" id="UP001329915"/>
    </source>
</evidence>
<dbReference type="InterPro" id="IPR026349">
    <property type="entry name" value="CHP04255"/>
</dbReference>
<organism evidence="1 2">
    <name type="scientific">Metallumcola ferriviriculae</name>
    <dbReference type="NCBI Taxonomy" id="3039180"/>
    <lineage>
        <taxon>Bacteria</taxon>
        <taxon>Bacillati</taxon>
        <taxon>Bacillota</taxon>
        <taxon>Clostridia</taxon>
        <taxon>Neomoorellales</taxon>
        <taxon>Desulfitibacteraceae</taxon>
        <taxon>Metallumcola</taxon>
    </lineage>
</organism>
<dbReference type="AlphaFoldDB" id="A0AAU0UKL8"/>
<dbReference type="NCBIfam" id="TIGR04255">
    <property type="entry name" value="sporadTIGR04255"/>
    <property type="match status" value="1"/>
</dbReference>
<dbReference type="RefSeq" id="WP_366923607.1">
    <property type="nucleotide sequence ID" value="NZ_CP121694.1"/>
</dbReference>
<dbReference type="Proteomes" id="UP001329915">
    <property type="component" value="Chromosome"/>
</dbReference>
<proteinExistence type="predicted"/>